<dbReference type="Pfam" id="PF00450">
    <property type="entry name" value="Peptidase_S10"/>
    <property type="match status" value="1"/>
</dbReference>
<dbReference type="ExpressionAtlas" id="A0A2K3K5G3">
    <property type="expression patterns" value="baseline"/>
</dbReference>
<accession>A0A2K3K5G3</accession>
<evidence type="ECO:0000256" key="3">
    <source>
        <dbReference type="ARBA" id="ARBA00022525"/>
    </source>
</evidence>
<sequence>ASNIIFVDQPIGTGFSSSSDDSDIPHDETGVSNDLYDFLQAFFKQHSEYVKNDFYITGESYAGHYVPALASRVHQGNKDNKGIKINLKQFSIQPTLSDAK</sequence>
<reference evidence="5 6" key="1">
    <citation type="journal article" date="2014" name="Am. J. Bot.">
        <title>Genome assembly and annotation for red clover (Trifolium pratense; Fabaceae).</title>
        <authorList>
            <person name="Istvanek J."/>
            <person name="Jaros M."/>
            <person name="Krenek A."/>
            <person name="Repkova J."/>
        </authorList>
    </citation>
    <scope>NUCLEOTIDE SEQUENCE [LARGE SCALE GENOMIC DNA]</scope>
    <source>
        <strain evidence="6">cv. Tatra</strain>
        <tissue evidence="5">Young leaves</tissue>
    </source>
</reference>
<organism evidence="5 6">
    <name type="scientific">Trifolium pratense</name>
    <name type="common">Red clover</name>
    <dbReference type="NCBI Taxonomy" id="57577"/>
    <lineage>
        <taxon>Eukaryota</taxon>
        <taxon>Viridiplantae</taxon>
        <taxon>Streptophyta</taxon>
        <taxon>Embryophyta</taxon>
        <taxon>Tracheophyta</taxon>
        <taxon>Spermatophyta</taxon>
        <taxon>Magnoliopsida</taxon>
        <taxon>eudicotyledons</taxon>
        <taxon>Gunneridae</taxon>
        <taxon>Pentapetalae</taxon>
        <taxon>rosids</taxon>
        <taxon>fabids</taxon>
        <taxon>Fabales</taxon>
        <taxon>Fabaceae</taxon>
        <taxon>Papilionoideae</taxon>
        <taxon>50 kb inversion clade</taxon>
        <taxon>NPAAA clade</taxon>
        <taxon>Hologalegina</taxon>
        <taxon>IRL clade</taxon>
        <taxon>Trifolieae</taxon>
        <taxon>Trifolium</taxon>
    </lineage>
</organism>
<dbReference type="PANTHER" id="PTHR11802:SF350">
    <property type="entry name" value="CARBOXYPEPTIDASE"/>
    <property type="match status" value="1"/>
</dbReference>
<dbReference type="InterPro" id="IPR018202">
    <property type="entry name" value="Ser_caboxypep_ser_AS"/>
</dbReference>
<dbReference type="GO" id="GO:0006508">
    <property type="term" value="P:proteolysis"/>
    <property type="evidence" value="ECO:0007669"/>
    <property type="project" value="UniProtKB-KW"/>
</dbReference>
<proteinExistence type="inferred from homology"/>
<protein>
    <recommendedName>
        <fullName evidence="4">Carboxypeptidase</fullName>
        <ecNumber evidence="4">3.4.16.-</ecNumber>
    </recommendedName>
</protein>
<dbReference type="GO" id="GO:0005576">
    <property type="term" value="C:extracellular region"/>
    <property type="evidence" value="ECO:0007669"/>
    <property type="project" value="UniProtKB-SubCell"/>
</dbReference>
<dbReference type="GO" id="GO:0005773">
    <property type="term" value="C:vacuole"/>
    <property type="evidence" value="ECO:0007669"/>
    <property type="project" value="TreeGrafter"/>
</dbReference>
<dbReference type="Proteomes" id="UP000236291">
    <property type="component" value="Unassembled WGS sequence"/>
</dbReference>
<dbReference type="STRING" id="57577.A0A2K3K5G3"/>
<keyword evidence="4" id="KW-0645">Protease</keyword>
<dbReference type="PANTHER" id="PTHR11802">
    <property type="entry name" value="SERINE PROTEASE FAMILY S10 SERINE CARBOXYPEPTIDASE"/>
    <property type="match status" value="1"/>
</dbReference>
<keyword evidence="4 5" id="KW-0121">Carboxypeptidase</keyword>
<dbReference type="SUPFAM" id="SSF53474">
    <property type="entry name" value="alpha/beta-Hydrolases"/>
    <property type="match status" value="1"/>
</dbReference>
<evidence type="ECO:0000256" key="1">
    <source>
        <dbReference type="ARBA" id="ARBA00004613"/>
    </source>
</evidence>
<keyword evidence="4" id="KW-0378">Hydrolase</keyword>
<dbReference type="GO" id="GO:0004185">
    <property type="term" value="F:serine-type carboxypeptidase activity"/>
    <property type="evidence" value="ECO:0007669"/>
    <property type="project" value="UniProtKB-UniRule"/>
</dbReference>
<evidence type="ECO:0000256" key="4">
    <source>
        <dbReference type="RuleBase" id="RU361156"/>
    </source>
</evidence>
<evidence type="ECO:0000313" key="5">
    <source>
        <dbReference type="EMBL" id="PNX61512.1"/>
    </source>
</evidence>
<comment type="subcellular location">
    <subcellularLocation>
        <location evidence="1">Secreted</location>
    </subcellularLocation>
</comment>
<evidence type="ECO:0000313" key="6">
    <source>
        <dbReference type="Proteomes" id="UP000236291"/>
    </source>
</evidence>
<dbReference type="InterPro" id="IPR001563">
    <property type="entry name" value="Peptidase_S10"/>
</dbReference>
<evidence type="ECO:0000256" key="2">
    <source>
        <dbReference type="ARBA" id="ARBA00009431"/>
    </source>
</evidence>
<name>A0A2K3K5G3_TRIPR</name>
<feature type="non-terminal residue" evidence="5">
    <location>
        <position position="1"/>
    </location>
</feature>
<dbReference type="InterPro" id="IPR029058">
    <property type="entry name" value="AB_hydrolase_fold"/>
</dbReference>
<comment type="similarity">
    <text evidence="2 4">Belongs to the peptidase S10 family.</text>
</comment>
<reference evidence="5 6" key="2">
    <citation type="journal article" date="2017" name="Front. Plant Sci.">
        <title>Gene Classification and Mining of Molecular Markers Useful in Red Clover (Trifolium pratense) Breeding.</title>
        <authorList>
            <person name="Istvanek J."/>
            <person name="Dluhosova J."/>
            <person name="Dluhos P."/>
            <person name="Patkova L."/>
            <person name="Nedelnik J."/>
            <person name="Repkova J."/>
        </authorList>
    </citation>
    <scope>NUCLEOTIDE SEQUENCE [LARGE SCALE GENOMIC DNA]</scope>
    <source>
        <strain evidence="6">cv. Tatra</strain>
        <tissue evidence="5">Young leaves</tissue>
    </source>
</reference>
<dbReference type="AlphaFoldDB" id="A0A2K3K5G3"/>
<dbReference type="Gene3D" id="3.40.50.1820">
    <property type="entry name" value="alpha/beta hydrolase"/>
    <property type="match status" value="1"/>
</dbReference>
<dbReference type="EMBL" id="ASHM01085407">
    <property type="protein sequence ID" value="PNX61512.1"/>
    <property type="molecule type" value="Genomic_DNA"/>
</dbReference>
<dbReference type="PRINTS" id="PR00724">
    <property type="entry name" value="CRBOXYPTASEC"/>
</dbReference>
<gene>
    <name evidence="5" type="ORF">L195_g052491</name>
</gene>
<dbReference type="PROSITE" id="PS00131">
    <property type="entry name" value="CARBOXYPEPT_SER_SER"/>
    <property type="match status" value="1"/>
</dbReference>
<keyword evidence="3" id="KW-0964">Secreted</keyword>
<dbReference type="EC" id="3.4.16.-" evidence="4"/>
<comment type="caution">
    <text evidence="5">The sequence shown here is derived from an EMBL/GenBank/DDBJ whole genome shotgun (WGS) entry which is preliminary data.</text>
</comment>